<comment type="caution">
    <text evidence="2">The sequence shown here is derived from an EMBL/GenBank/DDBJ whole genome shotgun (WGS) entry which is preliminary data.</text>
</comment>
<feature type="domain" description="DUF3502" evidence="1">
    <location>
        <begin position="408"/>
        <end position="476"/>
    </location>
</feature>
<name>A0A9D1Q847_9FIRM</name>
<dbReference type="SUPFAM" id="SSF53850">
    <property type="entry name" value="Periplasmic binding protein-like II"/>
    <property type="match status" value="1"/>
</dbReference>
<evidence type="ECO:0000313" key="2">
    <source>
        <dbReference type="EMBL" id="HIW07794.1"/>
    </source>
</evidence>
<gene>
    <name evidence="2" type="ORF">H9890_00110</name>
</gene>
<dbReference type="Gene3D" id="3.40.190.10">
    <property type="entry name" value="Periplasmic binding protein-like II"/>
    <property type="match status" value="3"/>
</dbReference>
<dbReference type="PROSITE" id="PS51257">
    <property type="entry name" value="PROKAR_LIPOPROTEIN"/>
    <property type="match status" value="1"/>
</dbReference>
<dbReference type="InterPro" id="IPR022627">
    <property type="entry name" value="DUF3502"/>
</dbReference>
<dbReference type="Proteomes" id="UP000823933">
    <property type="component" value="Unassembled WGS sequence"/>
</dbReference>
<reference evidence="2" key="2">
    <citation type="submission" date="2021-04" db="EMBL/GenBank/DDBJ databases">
        <authorList>
            <person name="Gilroy R."/>
        </authorList>
    </citation>
    <scope>NUCLEOTIDE SEQUENCE</scope>
    <source>
        <strain evidence="2">ChiHcolR34-3080</strain>
    </source>
</reference>
<dbReference type="PROSITE" id="PS51318">
    <property type="entry name" value="TAT"/>
    <property type="match status" value="1"/>
</dbReference>
<dbReference type="InterPro" id="IPR006311">
    <property type="entry name" value="TAT_signal"/>
</dbReference>
<accession>A0A9D1Q847</accession>
<sequence length="480" mass="53585">MTPAGKMSRRAFLRGAAGTALLLAGCGRTESPAASPVPETLPVVRLWGIGGIDEATHRRIEARLDALAREKLGLSVELTMVTRSSYNERLNIAFLQGEAPDLFPIYQQSAFDSLYDSGCLRNLHGYIDEDYLDSLQIPRPLWGCTRRDGDYYGVTQYSETMQFTTCQMQQETADALSIPQGDRLWSWNELHGLLLRMKELYPGRAPLVPHYGAMQSYFGQDSLGDDLGVLVDEDGGDTTVENLYASTRYRMICRRMRQWYQEGLILPDAYEGQVNGVLQILQGIGCCFLQRSGEYGASEGWVRLRLSEPTFDTNTNYVFWGVSAQSAQPWQAVQLLQAIYSDPDIALLLLFGEQGTDYRLDAAGELTVTDASWSGNKWAWPGWQAAQQKVSLEKLRLIPKETQVRYSPAYGFVCDASAYAAEAEACKTVVEKYHKGLLCGFLEPESTIPAFLQELEDAGINAIIQEKQRQLDAWLALNGK</sequence>
<dbReference type="EMBL" id="DXHQ01000002">
    <property type="protein sequence ID" value="HIW07794.1"/>
    <property type="molecule type" value="Genomic_DNA"/>
</dbReference>
<proteinExistence type="predicted"/>
<dbReference type="Pfam" id="PF12010">
    <property type="entry name" value="DUF3502"/>
    <property type="match status" value="1"/>
</dbReference>
<reference evidence="2" key="1">
    <citation type="journal article" date="2021" name="PeerJ">
        <title>Extensive microbial diversity within the chicken gut microbiome revealed by metagenomics and culture.</title>
        <authorList>
            <person name="Gilroy R."/>
            <person name="Ravi A."/>
            <person name="Getino M."/>
            <person name="Pursley I."/>
            <person name="Horton D.L."/>
            <person name="Alikhan N.F."/>
            <person name="Baker D."/>
            <person name="Gharbi K."/>
            <person name="Hall N."/>
            <person name="Watson M."/>
            <person name="Adriaenssens E.M."/>
            <person name="Foster-Nyarko E."/>
            <person name="Jarju S."/>
            <person name="Secka A."/>
            <person name="Antonio M."/>
            <person name="Oren A."/>
            <person name="Chaudhuri R.R."/>
            <person name="La Ragione R."/>
            <person name="Hildebrand F."/>
            <person name="Pallen M.J."/>
        </authorList>
    </citation>
    <scope>NUCLEOTIDE SEQUENCE</scope>
    <source>
        <strain evidence="2">ChiHcolR34-3080</strain>
    </source>
</reference>
<organism evidence="2 3">
    <name type="scientific">Candidatus Faecalibacterium intestinigallinarum</name>
    <dbReference type="NCBI Taxonomy" id="2838581"/>
    <lineage>
        <taxon>Bacteria</taxon>
        <taxon>Bacillati</taxon>
        <taxon>Bacillota</taxon>
        <taxon>Clostridia</taxon>
        <taxon>Eubacteriales</taxon>
        <taxon>Oscillospiraceae</taxon>
        <taxon>Faecalibacterium</taxon>
    </lineage>
</organism>
<protein>
    <submittedName>
        <fullName evidence="2">DUF3502 domain-containing protein</fullName>
    </submittedName>
</protein>
<evidence type="ECO:0000313" key="3">
    <source>
        <dbReference type="Proteomes" id="UP000823933"/>
    </source>
</evidence>
<dbReference type="AlphaFoldDB" id="A0A9D1Q847"/>
<evidence type="ECO:0000259" key="1">
    <source>
        <dbReference type="Pfam" id="PF12010"/>
    </source>
</evidence>